<dbReference type="PANTHER" id="PTHR38436:SF3">
    <property type="entry name" value="CARBOXYMETHYLENEBUTENOLIDASE-RELATED"/>
    <property type="match status" value="1"/>
</dbReference>
<dbReference type="GO" id="GO:0016787">
    <property type="term" value="F:hydrolase activity"/>
    <property type="evidence" value="ECO:0007669"/>
    <property type="project" value="UniProtKB-KW"/>
</dbReference>
<evidence type="ECO:0000313" key="2">
    <source>
        <dbReference type="EMBL" id="KAF2234229.1"/>
    </source>
</evidence>
<reference evidence="2" key="1">
    <citation type="journal article" date="2020" name="Stud. Mycol.">
        <title>101 Dothideomycetes genomes: a test case for predicting lifestyles and emergence of pathogens.</title>
        <authorList>
            <person name="Haridas S."/>
            <person name="Albert R."/>
            <person name="Binder M."/>
            <person name="Bloem J."/>
            <person name="Labutti K."/>
            <person name="Salamov A."/>
            <person name="Andreopoulos B."/>
            <person name="Baker S."/>
            <person name="Barry K."/>
            <person name="Bills G."/>
            <person name="Bluhm B."/>
            <person name="Cannon C."/>
            <person name="Castanera R."/>
            <person name="Culley D."/>
            <person name="Daum C."/>
            <person name="Ezra D."/>
            <person name="Gonzalez J."/>
            <person name="Henrissat B."/>
            <person name="Kuo A."/>
            <person name="Liang C."/>
            <person name="Lipzen A."/>
            <person name="Lutzoni F."/>
            <person name="Magnuson J."/>
            <person name="Mondo S."/>
            <person name="Nolan M."/>
            <person name="Ohm R."/>
            <person name="Pangilinan J."/>
            <person name="Park H.-J."/>
            <person name="Ramirez L."/>
            <person name="Alfaro M."/>
            <person name="Sun H."/>
            <person name="Tritt A."/>
            <person name="Yoshinaga Y."/>
            <person name="Zwiers L.-H."/>
            <person name="Turgeon B."/>
            <person name="Goodwin S."/>
            <person name="Spatafora J."/>
            <person name="Crous P."/>
            <person name="Grigoriev I."/>
        </authorList>
    </citation>
    <scope>NUCLEOTIDE SEQUENCE</scope>
    <source>
        <strain evidence="2">Tuck. ex Michener</strain>
    </source>
</reference>
<accession>A0A6A6H8L9</accession>
<name>A0A6A6H8L9_VIRVR</name>
<protein>
    <submittedName>
        <fullName evidence="2">Dienelactone hydrolase</fullName>
    </submittedName>
</protein>
<dbReference type="InterPro" id="IPR009959">
    <property type="entry name" value="Cyclase_SnoaL-like"/>
</dbReference>
<feature type="compositionally biased region" description="Polar residues" evidence="1">
    <location>
        <begin position="355"/>
        <end position="381"/>
    </location>
</feature>
<sequence>MRAIRPGVNWVEYSLPPRLHITAETDDFDEDILQEWRDEGFDVTYFPFGDGGKPYRQKIQSLHSDLELGESYAIIAYGDPAAVVLDVAHKPMPHLCALVAYYPPTITQPKTKFPPHVEYQIHLPASQEGRLEVPPDLPVFWYPDTREGFAESDLDEWDGVASGLAWTRTLGAIRTGFKIQIDLEDIWEKHQAAKYQQKSPTGIIQTMSPEAYVNHVPTMIGGKGSKELFHFYKNFFMPGVPPSFKVRLISRTSGIDRVVDEMFISFKHTQEIPWMLPDVPPTNKDIEIVLVSIACVRGGTVYQESVYWDQATVLVQIGLLDPNFVPKTMKAKGLKRLPITGAESTRKVLDEDQEPSNGLLSRWQSSTKRNGPTSGKTLPVR</sequence>
<organism evidence="2 3">
    <name type="scientific">Viridothelium virens</name>
    <name type="common">Speckled blister lichen</name>
    <name type="synonym">Trypethelium virens</name>
    <dbReference type="NCBI Taxonomy" id="1048519"/>
    <lineage>
        <taxon>Eukaryota</taxon>
        <taxon>Fungi</taxon>
        <taxon>Dikarya</taxon>
        <taxon>Ascomycota</taxon>
        <taxon>Pezizomycotina</taxon>
        <taxon>Dothideomycetes</taxon>
        <taxon>Dothideomycetes incertae sedis</taxon>
        <taxon>Trypetheliales</taxon>
        <taxon>Trypetheliaceae</taxon>
        <taxon>Viridothelium</taxon>
    </lineage>
</organism>
<keyword evidence="2" id="KW-0378">Hydrolase</keyword>
<dbReference type="OrthoDB" id="5440at2759"/>
<proteinExistence type="predicted"/>
<feature type="region of interest" description="Disordered" evidence="1">
    <location>
        <begin position="344"/>
        <end position="381"/>
    </location>
</feature>
<dbReference type="EMBL" id="ML991800">
    <property type="protein sequence ID" value="KAF2234229.1"/>
    <property type="molecule type" value="Genomic_DNA"/>
</dbReference>
<evidence type="ECO:0000256" key="1">
    <source>
        <dbReference type="SAM" id="MobiDB-lite"/>
    </source>
</evidence>
<evidence type="ECO:0000313" key="3">
    <source>
        <dbReference type="Proteomes" id="UP000800092"/>
    </source>
</evidence>
<keyword evidence="3" id="KW-1185">Reference proteome</keyword>
<dbReference type="SUPFAM" id="SSF54427">
    <property type="entry name" value="NTF2-like"/>
    <property type="match status" value="1"/>
</dbReference>
<dbReference type="InterPro" id="IPR032710">
    <property type="entry name" value="NTF2-like_dom_sf"/>
</dbReference>
<dbReference type="GO" id="GO:0030638">
    <property type="term" value="P:polyketide metabolic process"/>
    <property type="evidence" value="ECO:0007669"/>
    <property type="project" value="InterPro"/>
</dbReference>
<gene>
    <name evidence="2" type="ORF">EV356DRAFT_533040</name>
</gene>
<dbReference type="Proteomes" id="UP000800092">
    <property type="component" value="Unassembled WGS sequence"/>
</dbReference>
<dbReference type="PANTHER" id="PTHR38436">
    <property type="entry name" value="POLYKETIDE CYCLASE SNOAL-LIKE DOMAIN"/>
    <property type="match status" value="1"/>
</dbReference>
<dbReference type="Gene3D" id="3.10.450.50">
    <property type="match status" value="1"/>
</dbReference>
<dbReference type="AlphaFoldDB" id="A0A6A6H8L9"/>